<dbReference type="NCBIfam" id="TIGR00756">
    <property type="entry name" value="PPR"/>
    <property type="match status" value="3"/>
</dbReference>
<evidence type="ECO:0000313" key="4">
    <source>
        <dbReference type="Proteomes" id="UP001630127"/>
    </source>
</evidence>
<sequence>MLSTCKLSPFVSQFLIIKCLSLSIPAVPFKRQLSLPTTPTFPGSLPTHQSAAAAVHSANKLISDGLKTSAKFNLFQQGQQLHAHLIKLGCQDKLSFQNVLLNFYFKCKKASDACLLFDEMLVRNVISWNTIICGLACKFSDFGSNLDMGFCYFRRMMMENVGPDQITFLGLLRICVNVNDVEMSRGLHCFIMKLGLCKDLCVSSAVVDTYGKLSLVEEARHVFDIVVEKDLLLCNVMVSCYVLNCLGEEALRFYNVMRLKGFVGDEFTFPSLLNTCASFRFCELGSGIHGIVVKLSFDSDIVVSSSLVDMYAKNKNLIDARKVFDRMIFKNMVSWNTMIVGYGQYGDGMKAIELFNKILQENFHPDGLTLSSILISCGNLTMLGEVTQVHAYTIKNGFSSFTSIANAMIGSYSKCGSIIRALQIFRSILEPDLFSWTSMIGAYGSHGFAKEATLLFEKMISNGVKPDRIAFLEVLSACGHGGLVNEGLRYFTLMTDVHKIVPDSEHYASLVDLLGRGGLLKEAFNVLISIPVEPGSDAMGAFLGACKVHRNIGLAKWVAEKLFALEPNKAVNYALISNMYASNGAWFDVASIRRLMREKCYAKAPGCSWVEIAGKVHSFASGDKSRPEAIEVYSLLGLLYELMKEEDNKSTENFAWLFST</sequence>
<dbReference type="Gene3D" id="1.25.40.10">
    <property type="entry name" value="Tetratricopeptide repeat domain"/>
    <property type="match status" value="4"/>
</dbReference>
<dbReference type="InterPro" id="IPR046848">
    <property type="entry name" value="E_motif"/>
</dbReference>
<dbReference type="PANTHER" id="PTHR47926">
    <property type="entry name" value="PENTATRICOPEPTIDE REPEAT-CONTAINING PROTEIN"/>
    <property type="match status" value="1"/>
</dbReference>
<dbReference type="Pfam" id="PF13041">
    <property type="entry name" value="PPR_2"/>
    <property type="match status" value="1"/>
</dbReference>
<evidence type="ECO:0000256" key="2">
    <source>
        <dbReference type="PROSITE-ProRule" id="PRU00708"/>
    </source>
</evidence>
<dbReference type="InterPro" id="IPR046960">
    <property type="entry name" value="PPR_At4g14850-like_plant"/>
</dbReference>
<feature type="repeat" description="PPR" evidence="2">
    <location>
        <begin position="432"/>
        <end position="466"/>
    </location>
</feature>
<dbReference type="PROSITE" id="PS51375">
    <property type="entry name" value="PPR"/>
    <property type="match status" value="2"/>
</dbReference>
<comment type="caution">
    <text evidence="3">The sequence shown here is derived from an EMBL/GenBank/DDBJ whole genome shotgun (WGS) entry which is preliminary data.</text>
</comment>
<gene>
    <name evidence="3" type="ORF">ACH5RR_000168</name>
</gene>
<dbReference type="EMBL" id="JBJUIK010000001">
    <property type="protein sequence ID" value="KAL3536802.1"/>
    <property type="molecule type" value="Genomic_DNA"/>
</dbReference>
<dbReference type="Proteomes" id="UP001630127">
    <property type="component" value="Unassembled WGS sequence"/>
</dbReference>
<reference evidence="3 4" key="1">
    <citation type="submission" date="2024-11" db="EMBL/GenBank/DDBJ databases">
        <title>A near-complete genome assembly of Cinchona calisaya.</title>
        <authorList>
            <person name="Lian D.C."/>
            <person name="Zhao X.W."/>
            <person name="Wei L."/>
        </authorList>
    </citation>
    <scope>NUCLEOTIDE SEQUENCE [LARGE SCALE GENOMIC DNA]</scope>
    <source>
        <tissue evidence="3">Nenye</tissue>
    </source>
</reference>
<organism evidence="3 4">
    <name type="scientific">Cinchona calisaya</name>
    <dbReference type="NCBI Taxonomy" id="153742"/>
    <lineage>
        <taxon>Eukaryota</taxon>
        <taxon>Viridiplantae</taxon>
        <taxon>Streptophyta</taxon>
        <taxon>Embryophyta</taxon>
        <taxon>Tracheophyta</taxon>
        <taxon>Spermatophyta</taxon>
        <taxon>Magnoliopsida</taxon>
        <taxon>eudicotyledons</taxon>
        <taxon>Gunneridae</taxon>
        <taxon>Pentapetalae</taxon>
        <taxon>asterids</taxon>
        <taxon>lamiids</taxon>
        <taxon>Gentianales</taxon>
        <taxon>Rubiaceae</taxon>
        <taxon>Cinchonoideae</taxon>
        <taxon>Cinchoneae</taxon>
        <taxon>Cinchona</taxon>
    </lineage>
</organism>
<dbReference type="FunFam" id="1.25.40.10:FF:001093">
    <property type="entry name" value="Pentatricopeptide repeat-containing protein At2g34400"/>
    <property type="match status" value="1"/>
</dbReference>
<dbReference type="GO" id="GO:0016070">
    <property type="term" value="P:RNA metabolic process"/>
    <property type="evidence" value="ECO:0007669"/>
    <property type="project" value="UniProtKB-ARBA"/>
</dbReference>
<dbReference type="InterPro" id="IPR011990">
    <property type="entry name" value="TPR-like_helical_dom_sf"/>
</dbReference>
<evidence type="ECO:0008006" key="5">
    <source>
        <dbReference type="Google" id="ProtNLM"/>
    </source>
</evidence>
<name>A0ABD3B0U7_9GENT</name>
<feature type="repeat" description="PPR" evidence="2">
    <location>
        <begin position="331"/>
        <end position="365"/>
    </location>
</feature>
<proteinExistence type="predicted"/>
<dbReference type="PANTHER" id="PTHR47926:SF511">
    <property type="entry name" value="PENTATRICOPEPTIDE REPEAT-CONTAINING PROTEIN"/>
    <property type="match status" value="1"/>
</dbReference>
<protein>
    <recommendedName>
        <fullName evidence="5">Pentatricopeptide repeat-containing protein</fullName>
    </recommendedName>
</protein>
<dbReference type="FunFam" id="1.25.40.10:FF:000344">
    <property type="entry name" value="Pentatricopeptide repeat-containing protein"/>
    <property type="match status" value="1"/>
</dbReference>
<dbReference type="Pfam" id="PF01535">
    <property type="entry name" value="PPR"/>
    <property type="match status" value="5"/>
</dbReference>
<dbReference type="InterPro" id="IPR002885">
    <property type="entry name" value="PPR_rpt"/>
</dbReference>
<evidence type="ECO:0000256" key="1">
    <source>
        <dbReference type="ARBA" id="ARBA00022737"/>
    </source>
</evidence>
<accession>A0ABD3B0U7</accession>
<dbReference type="Pfam" id="PF20431">
    <property type="entry name" value="E_motif"/>
    <property type="match status" value="1"/>
</dbReference>
<keyword evidence="4" id="KW-1185">Reference proteome</keyword>
<dbReference type="AlphaFoldDB" id="A0ABD3B0U7"/>
<evidence type="ECO:0000313" key="3">
    <source>
        <dbReference type="EMBL" id="KAL3536802.1"/>
    </source>
</evidence>
<keyword evidence="1" id="KW-0677">Repeat</keyword>